<dbReference type="EMBL" id="LIAA01000030">
    <property type="protein sequence ID" value="KXV77726.1"/>
    <property type="molecule type" value="Genomic_DNA"/>
</dbReference>
<dbReference type="PATRIC" id="fig|178900.7.peg.987"/>
<evidence type="ECO:0000256" key="1">
    <source>
        <dbReference type="SAM" id="MobiDB-lite"/>
    </source>
</evidence>
<feature type="region of interest" description="Disordered" evidence="1">
    <location>
        <begin position="329"/>
        <end position="351"/>
    </location>
</feature>
<protein>
    <submittedName>
        <fullName evidence="2">Uncharacterized protein</fullName>
    </submittedName>
</protein>
<reference evidence="2 3" key="1">
    <citation type="submission" date="2015-06" db="EMBL/GenBank/DDBJ databases">
        <title>Improved classification and identification of acetic acid bacteria using matrix-assisted laser desorption/ionization time-of-flight mass spectrometry; Gluconobacter nephelii and Gluconobacter uchimurae are later heterotypic synonyms of Gluconobacter japonicus and Gluconobacter oxydans, respectively.</title>
        <authorList>
            <person name="Li L."/>
            <person name="Cleenwerck I."/>
            <person name="De Vuyst L."/>
            <person name="Vandamme P."/>
        </authorList>
    </citation>
    <scope>NUCLEOTIDE SEQUENCE [LARGE SCALE GENOMIC DNA]</scope>
    <source>
        <strain evidence="2 3">LMG 1545</strain>
    </source>
</reference>
<accession>A0A149VC67</accession>
<proteinExistence type="predicted"/>
<evidence type="ECO:0000313" key="2">
    <source>
        <dbReference type="EMBL" id="KXV77726.1"/>
    </source>
</evidence>
<name>A0A149VC67_9PROT</name>
<gene>
    <name evidence="2" type="ORF">AD954_06015</name>
</gene>
<sequence length="374" mass="42617">MADCPPFLKPRLRLFLSADIVGSTSLKQTRMSVGAYDRHARQGPHWFSAIQGFYFEATQAFISEWTSRRDASANGERLYGEPPVFWKSVGDEVLFTKILTDYQQLATTLHCWIEAAVRMRTFLKAENPALDVKCTAWTAGFPFLNREVVLGNLKNGGDQIEDYYIASGEILNEYYRGRSGKPVSIDYIGPSIDTGFRITSFSSGRKMVLSVDAVYLLSMTNFDGEIARIDLRYEGSFPLKGVIGGAGYPIFWINMGAQDSLGVKEDKLRDERPCNREDIKEYCDAFYREHAHFLFRPFIKDDPNHIVSLRPVWYDDYHKKLIKNFLRSPPEYNNDDGEQPTEPASSSTRSEIEEFVSEIAMRCGVSRMPITPDH</sequence>
<dbReference type="Proteomes" id="UP000075462">
    <property type="component" value="Unassembled WGS sequence"/>
</dbReference>
<dbReference type="AlphaFoldDB" id="A0A149VC67"/>
<evidence type="ECO:0000313" key="3">
    <source>
        <dbReference type="Proteomes" id="UP000075462"/>
    </source>
</evidence>
<organism evidence="2 3">
    <name type="scientific">Acetobacter cerevisiae</name>
    <dbReference type="NCBI Taxonomy" id="178900"/>
    <lineage>
        <taxon>Bacteria</taxon>
        <taxon>Pseudomonadati</taxon>
        <taxon>Pseudomonadota</taxon>
        <taxon>Alphaproteobacteria</taxon>
        <taxon>Acetobacterales</taxon>
        <taxon>Acetobacteraceae</taxon>
        <taxon>Acetobacter</taxon>
    </lineage>
</organism>
<comment type="caution">
    <text evidence="2">The sequence shown here is derived from an EMBL/GenBank/DDBJ whole genome shotgun (WGS) entry which is preliminary data.</text>
</comment>